<dbReference type="Pfam" id="PF05383">
    <property type="entry name" value="La"/>
    <property type="match status" value="1"/>
</dbReference>
<dbReference type="Gene3D" id="1.10.10.10">
    <property type="entry name" value="Winged helix-like DNA-binding domain superfamily/Winged helix DNA-binding domain"/>
    <property type="match status" value="1"/>
</dbReference>
<sequence length="426" mass="47764">MDSTTGKWSRVVSRGEAAPNLDEVQGQLSALGLDVAHNHDHDHDDSDCTRAESQQSVMEMATECWPPLGERPTSSHPPILPTPSSSSSSTPTTQGLTPTLPRGGDIASPRGSRGPGMKGNVPPFGSNTHNRPLHRGNGFSPGNSNEHPRSQFHRGNSFPPKGGSGSHFINYGHNRNNTMREHRRFNNDWYPQQGFYGRDNVAPYPRFGPSYLRQPPHPQFPIVHGYTNPFNTNARPTYWFPPSVPVDVTRGGPYFMPPTPFVPVIPQADNDLCLKIIKQVDYYFSVDNLCKDIHLRNHMDQHGWVPISLIAGFNKMKHLTSDVNLIREALRISKVVEVQADKIRMRNNWEKFLLSADHKYVVGTQSQRTHRQEYLVENETYGARLEGHLDGSSSNSETASDLGTTERVFPERDVFEDLDVRITGTK</sequence>
<dbReference type="SMART" id="SM00715">
    <property type="entry name" value="LA"/>
    <property type="match status" value="1"/>
</dbReference>
<dbReference type="InterPro" id="IPR036388">
    <property type="entry name" value="WH-like_DNA-bd_sf"/>
</dbReference>
<feature type="compositionally biased region" description="Basic and acidic residues" evidence="3">
    <location>
        <begin position="36"/>
        <end position="50"/>
    </location>
</feature>
<feature type="compositionally biased region" description="Low complexity" evidence="3">
    <location>
        <begin position="72"/>
        <end position="101"/>
    </location>
</feature>
<dbReference type="EMBL" id="GCKF01025957">
    <property type="protein sequence ID" value="JAG98392.1"/>
    <property type="molecule type" value="Transcribed_RNA"/>
</dbReference>
<feature type="region of interest" description="Disordered" evidence="3">
    <location>
        <begin position="1"/>
        <end position="174"/>
    </location>
</feature>
<dbReference type="PANTHER" id="PTHR22792:SF132">
    <property type="entry name" value="LA-RELATED PROTEIN 1"/>
    <property type="match status" value="1"/>
</dbReference>
<organism evidence="5">
    <name type="scientific">Araucaria cunninghamii</name>
    <name type="common">Hoop pine</name>
    <name type="synonym">Moreton Bay pine</name>
    <dbReference type="NCBI Taxonomy" id="56994"/>
    <lineage>
        <taxon>Eukaryota</taxon>
        <taxon>Viridiplantae</taxon>
        <taxon>Streptophyta</taxon>
        <taxon>Embryophyta</taxon>
        <taxon>Tracheophyta</taxon>
        <taxon>Spermatophyta</taxon>
        <taxon>Pinopsida</taxon>
        <taxon>Pinidae</taxon>
        <taxon>Conifers II</taxon>
        <taxon>Araucariales</taxon>
        <taxon>Araucariaceae</taxon>
        <taxon>Araucaria</taxon>
    </lineage>
</organism>
<feature type="compositionally biased region" description="Polar residues" evidence="3">
    <location>
        <begin position="391"/>
        <end position="403"/>
    </location>
</feature>
<evidence type="ECO:0000256" key="3">
    <source>
        <dbReference type="SAM" id="MobiDB-lite"/>
    </source>
</evidence>
<dbReference type="InterPro" id="IPR045180">
    <property type="entry name" value="La_dom_prot"/>
</dbReference>
<dbReference type="GO" id="GO:0005737">
    <property type="term" value="C:cytoplasm"/>
    <property type="evidence" value="ECO:0007669"/>
    <property type="project" value="UniProtKB-ARBA"/>
</dbReference>
<dbReference type="PROSITE" id="PS50961">
    <property type="entry name" value="HTH_LA"/>
    <property type="match status" value="1"/>
</dbReference>
<protein>
    <recommendedName>
        <fullName evidence="4">HTH La-type RNA-binding domain-containing protein</fullName>
    </recommendedName>
</protein>
<feature type="region of interest" description="Disordered" evidence="3">
    <location>
        <begin position="386"/>
        <end position="405"/>
    </location>
</feature>
<evidence type="ECO:0000256" key="1">
    <source>
        <dbReference type="ARBA" id="ARBA00022884"/>
    </source>
</evidence>
<dbReference type="CDD" id="cd07323">
    <property type="entry name" value="LAM"/>
    <property type="match status" value="1"/>
</dbReference>
<dbReference type="InterPro" id="IPR036390">
    <property type="entry name" value="WH_DNA-bd_sf"/>
</dbReference>
<evidence type="ECO:0000259" key="4">
    <source>
        <dbReference type="PROSITE" id="PS50961"/>
    </source>
</evidence>
<proteinExistence type="predicted"/>
<dbReference type="AlphaFoldDB" id="A0A0D6R3H7"/>
<dbReference type="SUPFAM" id="SSF46785">
    <property type="entry name" value="Winged helix' DNA-binding domain"/>
    <property type="match status" value="1"/>
</dbReference>
<name>A0A0D6R3H7_ARACU</name>
<dbReference type="PANTHER" id="PTHR22792">
    <property type="entry name" value="LUPUS LA PROTEIN-RELATED"/>
    <property type="match status" value="1"/>
</dbReference>
<dbReference type="GO" id="GO:0003723">
    <property type="term" value="F:RNA binding"/>
    <property type="evidence" value="ECO:0007669"/>
    <property type="project" value="UniProtKB-UniRule"/>
</dbReference>
<accession>A0A0D6R3H7</accession>
<keyword evidence="1 2" id="KW-0694">RNA-binding</keyword>
<dbReference type="InterPro" id="IPR006630">
    <property type="entry name" value="La_HTH"/>
</dbReference>
<evidence type="ECO:0000256" key="2">
    <source>
        <dbReference type="PROSITE-ProRule" id="PRU00332"/>
    </source>
</evidence>
<dbReference type="FunFam" id="1.10.10.10:FF:000131">
    <property type="entry name" value="la-related protein 1B isoform X2"/>
    <property type="match status" value="1"/>
</dbReference>
<reference evidence="5" key="1">
    <citation type="submission" date="2015-03" db="EMBL/GenBank/DDBJ databases">
        <title>A transcriptome of Araucaria cunninghamii, an australian fine timber species.</title>
        <authorList>
            <person name="Jing Yi C.J.Y."/>
            <person name="Yin San L.Y.S."/>
            <person name="Abdul Karim S.S."/>
            <person name="Wan Azmi N.N."/>
            <person name="Hercus R.R."/>
            <person name="Croft L.L."/>
        </authorList>
    </citation>
    <scope>NUCLEOTIDE SEQUENCE</scope>
    <source>
        <strain evidence="5">MI0301</strain>
        <tissue evidence="5">Leaf</tissue>
    </source>
</reference>
<evidence type="ECO:0000313" key="5">
    <source>
        <dbReference type="EMBL" id="JAG98392.1"/>
    </source>
</evidence>
<feature type="domain" description="HTH La-type RNA-binding" evidence="4">
    <location>
        <begin position="266"/>
        <end position="355"/>
    </location>
</feature>